<dbReference type="SUPFAM" id="SSF51735">
    <property type="entry name" value="NAD(P)-binding Rossmann-fold domains"/>
    <property type="match status" value="1"/>
</dbReference>
<dbReference type="EMBL" id="CYGY02000030">
    <property type="protein sequence ID" value="SIT41787.1"/>
    <property type="molecule type" value="Genomic_DNA"/>
</dbReference>
<comment type="caution">
    <text evidence="1">The sequence shown here is derived from an EMBL/GenBank/DDBJ whole genome shotgun (WGS) entry which is preliminary data.</text>
</comment>
<dbReference type="EC" id="4.3.1.12" evidence="1"/>
<dbReference type="PANTHER" id="PTHR13812">
    <property type="entry name" value="KETIMINE REDUCTASE MU-CRYSTALLIN"/>
    <property type="match status" value="1"/>
</dbReference>
<dbReference type="Pfam" id="PF02423">
    <property type="entry name" value="OCD_Mu_crystall"/>
    <property type="match status" value="1"/>
</dbReference>
<protein>
    <submittedName>
        <fullName evidence="1">Ornithine cyclodeaminase</fullName>
        <ecNumber evidence="1">4.3.1.12</ecNumber>
    </submittedName>
</protein>
<dbReference type="Gene3D" id="3.40.50.720">
    <property type="entry name" value="NAD(P)-binding Rossmann-like Domain"/>
    <property type="match status" value="1"/>
</dbReference>
<keyword evidence="1" id="KW-0456">Lyase</keyword>
<dbReference type="Gene3D" id="3.30.1780.10">
    <property type="entry name" value="ornithine cyclodeaminase, domain 1"/>
    <property type="match status" value="1"/>
</dbReference>
<dbReference type="PANTHER" id="PTHR13812:SF19">
    <property type="entry name" value="KETIMINE REDUCTASE MU-CRYSTALLIN"/>
    <property type="match status" value="1"/>
</dbReference>
<sequence>MISYLDEPRIRAALNWDELILAMETALASFSSGRVIQPVRNVLTIEEGKRYLGIMPAVAENAMGAKVVSFFPGNAGTEIPTHLAMILLLRPDTGEPLAVMDGRLVTEMRTAAVSAAVTRRLMSANGGILAILGSGVQARAHLTALSHIRRFDEIRVWSRTPEHARRFAEEHQAIATGDAESAVRDADVIVTATAAQEPILKGAWLKPGAHINAIGAPRPSWRELDDDAMTSSALLVDSREAVLKESGDVILSKAQIYAEVGEIFAGTKYPPASGTSVFKSVGLAVEDLAAAKLVYDATSGVTGPVT</sequence>
<dbReference type="RefSeq" id="WP_087735045.1">
    <property type="nucleotide sequence ID" value="NZ_CYGY02000030.1"/>
</dbReference>
<evidence type="ECO:0000313" key="2">
    <source>
        <dbReference type="Proteomes" id="UP000195569"/>
    </source>
</evidence>
<dbReference type="InterPro" id="IPR023401">
    <property type="entry name" value="ODC_N"/>
</dbReference>
<gene>
    <name evidence="1" type="ORF">BN2476_300194</name>
</gene>
<dbReference type="GO" id="GO:0005737">
    <property type="term" value="C:cytoplasm"/>
    <property type="evidence" value="ECO:0007669"/>
    <property type="project" value="TreeGrafter"/>
</dbReference>
<proteinExistence type="predicted"/>
<reference evidence="1" key="1">
    <citation type="submission" date="2016-12" db="EMBL/GenBank/DDBJ databases">
        <authorList>
            <person name="Moulin L."/>
        </authorList>
    </citation>
    <scope>NUCLEOTIDE SEQUENCE [LARGE SCALE GENOMIC DNA]</scope>
    <source>
        <strain evidence="1">STM 7183</strain>
    </source>
</reference>
<evidence type="ECO:0000313" key="1">
    <source>
        <dbReference type="EMBL" id="SIT41787.1"/>
    </source>
</evidence>
<dbReference type="InterPro" id="IPR036291">
    <property type="entry name" value="NAD(P)-bd_dom_sf"/>
</dbReference>
<dbReference type="AlphaFoldDB" id="A0A1N7S336"/>
<dbReference type="InterPro" id="IPR003462">
    <property type="entry name" value="ODC_Mu_crystall"/>
</dbReference>
<dbReference type="GO" id="GO:0008473">
    <property type="term" value="F:ornithine cyclodeaminase activity"/>
    <property type="evidence" value="ECO:0007669"/>
    <property type="project" value="UniProtKB-EC"/>
</dbReference>
<organism evidence="1 2">
    <name type="scientific">Paraburkholderia piptadeniae</name>
    <dbReference type="NCBI Taxonomy" id="1701573"/>
    <lineage>
        <taxon>Bacteria</taxon>
        <taxon>Pseudomonadati</taxon>
        <taxon>Pseudomonadota</taxon>
        <taxon>Betaproteobacteria</taxon>
        <taxon>Burkholderiales</taxon>
        <taxon>Burkholderiaceae</taxon>
        <taxon>Paraburkholderia</taxon>
    </lineage>
</organism>
<name>A0A1N7S336_9BURK</name>
<dbReference type="Proteomes" id="UP000195569">
    <property type="component" value="Unassembled WGS sequence"/>
</dbReference>
<keyword evidence="2" id="KW-1185">Reference proteome</keyword>
<accession>A0A1N7S336</accession>
<dbReference type="OrthoDB" id="5293744at2"/>
<dbReference type="GO" id="GO:0042562">
    <property type="term" value="F:hormone binding"/>
    <property type="evidence" value="ECO:0007669"/>
    <property type="project" value="TreeGrafter"/>
</dbReference>
<dbReference type="FunFam" id="3.40.50.720:FF:000241">
    <property type="entry name" value="ketimine reductase mu-crystallin"/>
    <property type="match status" value="1"/>
</dbReference>
<dbReference type="PIRSF" id="PIRSF001439">
    <property type="entry name" value="CryM"/>
    <property type="match status" value="1"/>
</dbReference>